<dbReference type="OrthoDB" id="1915431at2759"/>
<comment type="caution">
    <text evidence="1">The sequence shown here is derived from an EMBL/GenBank/DDBJ whole genome shotgun (WGS) entry which is preliminary data.</text>
</comment>
<evidence type="ECO:0000313" key="2">
    <source>
        <dbReference type="Proteomes" id="UP000015453"/>
    </source>
</evidence>
<keyword evidence="2" id="KW-1185">Reference proteome</keyword>
<dbReference type="GO" id="GO:0010279">
    <property type="term" value="F:indole-3-acetic acid amido synthetase activity"/>
    <property type="evidence" value="ECO:0007669"/>
    <property type="project" value="TreeGrafter"/>
</dbReference>
<dbReference type="AlphaFoldDB" id="S8D1Z7"/>
<name>S8D1Z7_9LAMI</name>
<dbReference type="GO" id="GO:0005737">
    <property type="term" value="C:cytoplasm"/>
    <property type="evidence" value="ECO:0007669"/>
    <property type="project" value="TreeGrafter"/>
</dbReference>
<reference evidence="1 2" key="1">
    <citation type="journal article" date="2013" name="BMC Genomics">
        <title>The miniature genome of a carnivorous plant Genlisea aurea contains a low number of genes and short non-coding sequences.</title>
        <authorList>
            <person name="Leushkin E.V."/>
            <person name="Sutormin R.A."/>
            <person name="Nabieva E.R."/>
            <person name="Penin A.A."/>
            <person name="Kondrashov A.S."/>
            <person name="Logacheva M.D."/>
        </authorList>
    </citation>
    <scope>NUCLEOTIDE SEQUENCE [LARGE SCALE GENOMIC DNA]</scope>
</reference>
<dbReference type="EMBL" id="AUSU01000446">
    <property type="protein sequence ID" value="EPS73365.1"/>
    <property type="molecule type" value="Genomic_DNA"/>
</dbReference>
<dbReference type="InterPro" id="IPR004993">
    <property type="entry name" value="GH3"/>
</dbReference>
<accession>S8D1Z7</accession>
<dbReference type="Proteomes" id="UP000015453">
    <property type="component" value="Unassembled WGS sequence"/>
</dbReference>
<dbReference type="PANTHER" id="PTHR31901:SF9">
    <property type="entry name" value="GH3 DOMAIN-CONTAINING PROTEIN"/>
    <property type="match status" value="1"/>
</dbReference>
<dbReference type="Pfam" id="PF03321">
    <property type="entry name" value="GH3"/>
    <property type="match status" value="1"/>
</dbReference>
<evidence type="ECO:0000313" key="1">
    <source>
        <dbReference type="EMBL" id="EPS73365.1"/>
    </source>
</evidence>
<dbReference type="PANTHER" id="PTHR31901">
    <property type="entry name" value="GH3 DOMAIN-CONTAINING PROTEIN"/>
    <property type="match status" value="1"/>
</dbReference>
<organism evidence="1 2">
    <name type="scientific">Genlisea aurea</name>
    <dbReference type="NCBI Taxonomy" id="192259"/>
    <lineage>
        <taxon>Eukaryota</taxon>
        <taxon>Viridiplantae</taxon>
        <taxon>Streptophyta</taxon>
        <taxon>Embryophyta</taxon>
        <taxon>Tracheophyta</taxon>
        <taxon>Spermatophyta</taxon>
        <taxon>Magnoliopsida</taxon>
        <taxon>eudicotyledons</taxon>
        <taxon>Gunneridae</taxon>
        <taxon>Pentapetalae</taxon>
        <taxon>asterids</taxon>
        <taxon>lamiids</taxon>
        <taxon>Lamiales</taxon>
        <taxon>Lentibulariaceae</taxon>
        <taxon>Genlisea</taxon>
    </lineage>
</organism>
<protein>
    <submittedName>
        <fullName evidence="1">Uncharacterized protein</fullName>
    </submittedName>
</protein>
<proteinExistence type="predicted"/>
<sequence>MDFEALKKMKLEYIEDVMARADEIQKEILGDILSKNARVEYLTRFGLDGRTDLESFKKFIPFFIR</sequence>
<gene>
    <name evidence="1" type="ORF">M569_01392</name>
</gene>